<comment type="caution">
    <text evidence="2">The sequence shown here is derived from an EMBL/GenBank/DDBJ whole genome shotgun (WGS) entry which is preliminary data.</text>
</comment>
<organism evidence="2 3">
    <name type="scientific">Paracoccus caeni</name>
    <dbReference type="NCBI Taxonomy" id="657651"/>
    <lineage>
        <taxon>Bacteria</taxon>
        <taxon>Pseudomonadati</taxon>
        <taxon>Pseudomonadota</taxon>
        <taxon>Alphaproteobacteria</taxon>
        <taxon>Rhodobacterales</taxon>
        <taxon>Paracoccaceae</taxon>
        <taxon>Paracoccus</taxon>
    </lineage>
</organism>
<evidence type="ECO:0000256" key="1">
    <source>
        <dbReference type="SAM" id="SignalP"/>
    </source>
</evidence>
<dbReference type="InterPro" id="IPR036182">
    <property type="entry name" value="PCuAC_sf"/>
</dbReference>
<protein>
    <submittedName>
        <fullName evidence="2">Copper chaperone PCu(A)C</fullName>
    </submittedName>
</protein>
<dbReference type="EMBL" id="JAEPRQ010000001">
    <property type="protein sequence ID" value="MBK4214670.1"/>
    <property type="molecule type" value="Genomic_DNA"/>
</dbReference>
<dbReference type="RefSeq" id="WP_200683367.1">
    <property type="nucleotide sequence ID" value="NZ_JAEPRQ010000001.1"/>
</dbReference>
<sequence length="155" mass="16682">MNRIALTTALAALLPLSALAHDGVAVRDAYVLSSNPKTAAAFMQLENHREVECRLTGASSDTAERVELHTHVEENGMMKMTHVEEGFAVAPRAEHALERGGDHIMMMGVKEPLDVDDVVKLKLDFGDCGTLDVEAPVVDRTPEASAEAAEDHSGH</sequence>
<proteinExistence type="predicted"/>
<dbReference type="PANTHER" id="PTHR36302">
    <property type="entry name" value="BLR7088 PROTEIN"/>
    <property type="match status" value="1"/>
</dbReference>
<dbReference type="SUPFAM" id="SSF110087">
    <property type="entry name" value="DR1885-like metal-binding protein"/>
    <property type="match status" value="1"/>
</dbReference>
<evidence type="ECO:0000313" key="3">
    <source>
        <dbReference type="Proteomes" id="UP000640485"/>
    </source>
</evidence>
<gene>
    <name evidence="2" type="ORF">JJJ17_01880</name>
</gene>
<name>A0A934S962_9RHOB</name>
<feature type="chain" id="PRO_5037274573" evidence="1">
    <location>
        <begin position="21"/>
        <end position="155"/>
    </location>
</feature>
<dbReference type="Proteomes" id="UP000640485">
    <property type="component" value="Unassembled WGS sequence"/>
</dbReference>
<dbReference type="Pfam" id="PF04314">
    <property type="entry name" value="PCuAC"/>
    <property type="match status" value="1"/>
</dbReference>
<dbReference type="PANTHER" id="PTHR36302:SF1">
    <property type="entry name" value="COPPER CHAPERONE PCU(A)C"/>
    <property type="match status" value="1"/>
</dbReference>
<feature type="signal peptide" evidence="1">
    <location>
        <begin position="1"/>
        <end position="20"/>
    </location>
</feature>
<dbReference type="InterPro" id="IPR058248">
    <property type="entry name" value="Lxx211020-like"/>
</dbReference>
<keyword evidence="1" id="KW-0732">Signal</keyword>
<keyword evidence="3" id="KW-1185">Reference proteome</keyword>
<dbReference type="Gene3D" id="2.60.40.1890">
    <property type="entry name" value="PCu(A)C copper chaperone"/>
    <property type="match status" value="1"/>
</dbReference>
<reference evidence="2" key="1">
    <citation type="submission" date="2021-01" db="EMBL/GenBank/DDBJ databases">
        <title>Paracoccus amoyensis sp. nov., isolated from the surface seawater along the coast of Xiamen Island, China.</title>
        <authorList>
            <person name="Lyu L."/>
        </authorList>
    </citation>
    <scope>NUCLEOTIDE SEQUENCE</scope>
    <source>
        <strain evidence="2">MJ17</strain>
    </source>
</reference>
<accession>A0A934S962</accession>
<dbReference type="AlphaFoldDB" id="A0A934S962"/>
<evidence type="ECO:0000313" key="2">
    <source>
        <dbReference type="EMBL" id="MBK4214670.1"/>
    </source>
</evidence>
<dbReference type="InterPro" id="IPR007410">
    <property type="entry name" value="LpqE-like"/>
</dbReference>